<dbReference type="RefSeq" id="WP_188041843.1">
    <property type="nucleotide sequence ID" value="NZ_JACVHF010000037.1"/>
</dbReference>
<gene>
    <name evidence="2" type="ORF">H1S01_18370</name>
</gene>
<proteinExistence type="predicted"/>
<reference evidence="2 3" key="1">
    <citation type="submission" date="2020-07" db="EMBL/GenBank/DDBJ databases">
        <title>Draft whole-genome sequence of Heliobacterium chlorum DSM 3682, type strain.</title>
        <authorList>
            <person name="Kyndt J.A."/>
            <person name="Meyer T.E."/>
            <person name="Imhoff J.F."/>
        </authorList>
    </citation>
    <scope>NUCLEOTIDE SEQUENCE [LARGE SCALE GENOMIC DNA]</scope>
    <source>
        <strain evidence="2 3">DSM 3682</strain>
    </source>
</reference>
<dbReference type="EMBL" id="JACVHF010000037">
    <property type="protein sequence ID" value="MBC9786424.1"/>
    <property type="molecule type" value="Genomic_DNA"/>
</dbReference>
<name>A0ABR7T6M8_HELCL</name>
<feature type="transmembrane region" description="Helical" evidence="1">
    <location>
        <begin position="142"/>
        <end position="165"/>
    </location>
</feature>
<evidence type="ECO:0000256" key="1">
    <source>
        <dbReference type="SAM" id="Phobius"/>
    </source>
</evidence>
<accession>A0ABR7T6M8</accession>
<sequence length="236" mass="27847">MEQPFFQIWGLISYYKNDLSRRKLIFNKIKAFTLRLSTGLLVFVLCLLLTCYSLSKTLYFASFMFTAFGLIIYAISLIGLKESITTVLYEEYGILPNTSVREKVIIPLIKDYLKKRKMLNPEKLKLIIEKLHKEAELEKQSAFVIPGFTLGLIIPIWTQFLVWGFKYIDDFSYATKFSALFFSIVCLITSVYIFFIKPFVDEFWNQDTNKIVELSRIVEDIHFNLRPRKSRDYRSR</sequence>
<keyword evidence="1" id="KW-0472">Membrane</keyword>
<keyword evidence="1" id="KW-0812">Transmembrane</keyword>
<feature type="transmembrane region" description="Helical" evidence="1">
    <location>
        <begin position="177"/>
        <end position="196"/>
    </location>
</feature>
<keyword evidence="1" id="KW-1133">Transmembrane helix</keyword>
<feature type="transmembrane region" description="Helical" evidence="1">
    <location>
        <begin position="58"/>
        <end position="80"/>
    </location>
</feature>
<keyword evidence="3" id="KW-1185">Reference proteome</keyword>
<protein>
    <submittedName>
        <fullName evidence="2">Uncharacterized protein</fullName>
    </submittedName>
</protein>
<evidence type="ECO:0000313" key="2">
    <source>
        <dbReference type="EMBL" id="MBC9786424.1"/>
    </source>
</evidence>
<feature type="transmembrane region" description="Helical" evidence="1">
    <location>
        <begin position="32"/>
        <end position="52"/>
    </location>
</feature>
<evidence type="ECO:0000313" key="3">
    <source>
        <dbReference type="Proteomes" id="UP000617402"/>
    </source>
</evidence>
<comment type="caution">
    <text evidence="2">The sequence shown here is derived from an EMBL/GenBank/DDBJ whole genome shotgun (WGS) entry which is preliminary data.</text>
</comment>
<dbReference type="Proteomes" id="UP000617402">
    <property type="component" value="Unassembled WGS sequence"/>
</dbReference>
<organism evidence="2 3">
    <name type="scientific">Heliobacterium chlorum</name>
    <dbReference type="NCBI Taxonomy" id="2698"/>
    <lineage>
        <taxon>Bacteria</taxon>
        <taxon>Bacillati</taxon>
        <taxon>Bacillota</taxon>
        <taxon>Clostridia</taxon>
        <taxon>Eubacteriales</taxon>
        <taxon>Heliobacteriaceae</taxon>
        <taxon>Heliobacterium</taxon>
    </lineage>
</organism>